<dbReference type="Proteomes" id="UP000028602">
    <property type="component" value="Unassembled WGS sequence"/>
</dbReference>
<evidence type="ECO:0000313" key="3">
    <source>
        <dbReference type="Proteomes" id="UP000028602"/>
    </source>
</evidence>
<dbReference type="SUPFAM" id="SSF158452">
    <property type="entry name" value="YqcC-like"/>
    <property type="match status" value="1"/>
</dbReference>
<dbReference type="InterPro" id="IPR007384">
    <property type="entry name" value="UCP006257"/>
</dbReference>
<dbReference type="EMBL" id="JMPR01000047">
    <property type="protein sequence ID" value="KFD17535.1"/>
    <property type="molecule type" value="Genomic_DNA"/>
</dbReference>
<dbReference type="AlphaFoldDB" id="A0A085JAN9"/>
<dbReference type="RefSeq" id="WP_025902628.1">
    <property type="nucleotide sequence ID" value="NZ_ATMJ01000013.1"/>
</dbReference>
<comment type="caution">
    <text evidence="2">The sequence shown here is derived from an EMBL/GenBank/DDBJ whole genome shotgun (WGS) entry which is preliminary data.</text>
</comment>
<accession>A0A085JAN9</accession>
<dbReference type="PIRSF" id="PIRSF006257">
    <property type="entry name" value="UCP006257"/>
    <property type="match status" value="1"/>
</dbReference>
<feature type="domain" description="YqcC-like" evidence="1">
    <location>
        <begin position="7"/>
        <end position="102"/>
    </location>
</feature>
<sequence>MAEQYIVLQRLSQLEQILRDHELWQETAPAESALQSDQPFSLDTLHPLEWLQWIFIPRMTAIIDAGAGLPEKLAIAPYFEMALEPQLSVRPVLLLTLRQLDGLFEQETP</sequence>
<dbReference type="Pfam" id="PF04287">
    <property type="entry name" value="DUF446"/>
    <property type="match status" value="1"/>
</dbReference>
<proteinExistence type="predicted"/>
<evidence type="ECO:0000259" key="1">
    <source>
        <dbReference type="Pfam" id="PF04287"/>
    </source>
</evidence>
<dbReference type="eggNOG" id="COG3098">
    <property type="taxonomic scope" value="Bacteria"/>
</dbReference>
<dbReference type="Gene3D" id="1.20.1440.40">
    <property type="entry name" value="YqcC-like"/>
    <property type="match status" value="1"/>
</dbReference>
<name>A0A085JAN9_9GAMM</name>
<dbReference type="PANTHER" id="PTHR39586:SF1">
    <property type="entry name" value="CYTOPLASMIC PROTEIN"/>
    <property type="match status" value="1"/>
</dbReference>
<dbReference type="OrthoDB" id="8794567at2"/>
<gene>
    <name evidence="2" type="ORF">GTPT_3140</name>
</gene>
<dbReference type="PANTHER" id="PTHR39586">
    <property type="entry name" value="CYTOPLASMIC PROTEIN-RELATED"/>
    <property type="match status" value="1"/>
</dbReference>
<evidence type="ECO:0000313" key="2">
    <source>
        <dbReference type="EMBL" id="KFD17535.1"/>
    </source>
</evidence>
<reference evidence="2 3" key="1">
    <citation type="submission" date="2014-05" db="EMBL/GenBank/DDBJ databases">
        <title>ATOL: Assembling a taxonomically balanced genome-scale reconstruction of the evolutionary history of the Enterobacteriaceae.</title>
        <authorList>
            <person name="Plunkett G.III."/>
            <person name="Neeno-Eckwall E.C."/>
            <person name="Glasner J.D."/>
            <person name="Perna N.T."/>
        </authorList>
    </citation>
    <scope>NUCLEOTIDE SEQUENCE [LARGE SCALE GENOMIC DNA]</scope>
    <source>
        <strain evidence="2 3">ATCC 33301</strain>
    </source>
</reference>
<keyword evidence="3" id="KW-1185">Reference proteome</keyword>
<dbReference type="InterPro" id="IPR036814">
    <property type="entry name" value="YqcC-like_sf"/>
</dbReference>
<dbReference type="InterPro" id="IPR023376">
    <property type="entry name" value="YqcC-like_dom"/>
</dbReference>
<dbReference type="GO" id="GO:0044010">
    <property type="term" value="P:single-species biofilm formation"/>
    <property type="evidence" value="ECO:0007669"/>
    <property type="project" value="TreeGrafter"/>
</dbReference>
<organism evidence="2 3">
    <name type="scientific">Tatumella ptyseos ATCC 33301</name>
    <dbReference type="NCBI Taxonomy" id="1005995"/>
    <lineage>
        <taxon>Bacteria</taxon>
        <taxon>Pseudomonadati</taxon>
        <taxon>Pseudomonadota</taxon>
        <taxon>Gammaproteobacteria</taxon>
        <taxon>Enterobacterales</taxon>
        <taxon>Erwiniaceae</taxon>
        <taxon>Tatumella</taxon>
    </lineage>
</organism>
<protein>
    <recommendedName>
        <fullName evidence="1">YqcC-like domain-containing protein</fullName>
    </recommendedName>
</protein>